<feature type="transmembrane region" description="Helical" evidence="7">
    <location>
        <begin position="248"/>
        <end position="269"/>
    </location>
</feature>
<feature type="transmembrane region" description="Helical" evidence="7">
    <location>
        <begin position="350"/>
        <end position="365"/>
    </location>
</feature>
<feature type="domain" description="UspA" evidence="8">
    <location>
        <begin position="682"/>
        <end position="815"/>
    </location>
</feature>
<proteinExistence type="predicted"/>
<dbReference type="Gene3D" id="1.20.1530.20">
    <property type="match status" value="1"/>
</dbReference>
<evidence type="ECO:0000256" key="7">
    <source>
        <dbReference type="SAM" id="Phobius"/>
    </source>
</evidence>
<keyword evidence="6 7" id="KW-0472">Membrane</keyword>
<dbReference type="InterPro" id="IPR006153">
    <property type="entry name" value="Cation/H_exchanger_TM"/>
</dbReference>
<evidence type="ECO:0000259" key="8">
    <source>
        <dbReference type="Pfam" id="PF00582"/>
    </source>
</evidence>
<keyword evidence="3 7" id="KW-0812">Transmembrane</keyword>
<feature type="transmembrane region" description="Helical" evidence="7">
    <location>
        <begin position="123"/>
        <end position="140"/>
    </location>
</feature>
<evidence type="ECO:0000313" key="11">
    <source>
        <dbReference type="EMBL" id="AUX22401.1"/>
    </source>
</evidence>
<evidence type="ECO:0000256" key="4">
    <source>
        <dbReference type="ARBA" id="ARBA00022989"/>
    </source>
</evidence>
<feature type="transmembrane region" description="Helical" evidence="7">
    <location>
        <begin position="183"/>
        <end position="207"/>
    </location>
</feature>
<feature type="transmembrane region" description="Helical" evidence="7">
    <location>
        <begin position="219"/>
        <end position="242"/>
    </location>
</feature>
<dbReference type="PANTHER" id="PTHR32468:SF0">
    <property type="entry name" value="K(+)_H(+) ANTIPORTER 1"/>
    <property type="match status" value="1"/>
</dbReference>
<dbReference type="Pfam" id="PF03050">
    <property type="entry name" value="DDE_Tnp_IS66"/>
    <property type="match status" value="1"/>
</dbReference>
<organism evidence="11 12">
    <name type="scientific">Sorangium cellulosum</name>
    <name type="common">Polyangium cellulosum</name>
    <dbReference type="NCBI Taxonomy" id="56"/>
    <lineage>
        <taxon>Bacteria</taxon>
        <taxon>Pseudomonadati</taxon>
        <taxon>Myxococcota</taxon>
        <taxon>Polyangia</taxon>
        <taxon>Polyangiales</taxon>
        <taxon>Polyangiaceae</taxon>
        <taxon>Sorangium</taxon>
    </lineage>
</organism>
<comment type="subcellular location">
    <subcellularLocation>
        <location evidence="1">Membrane</location>
        <topology evidence="1">Multi-pass membrane protein</topology>
    </subcellularLocation>
</comment>
<accession>A0A4P2Q056</accession>
<feature type="transmembrane region" description="Helical" evidence="7">
    <location>
        <begin position="428"/>
        <end position="449"/>
    </location>
</feature>
<evidence type="ECO:0000313" key="12">
    <source>
        <dbReference type="Proteomes" id="UP000295781"/>
    </source>
</evidence>
<keyword evidence="4 7" id="KW-1133">Transmembrane helix</keyword>
<dbReference type="InterPro" id="IPR050794">
    <property type="entry name" value="CPA2_transporter"/>
</dbReference>
<feature type="transmembrane region" description="Helical" evidence="7">
    <location>
        <begin position="281"/>
        <end position="299"/>
    </location>
</feature>
<dbReference type="Gene3D" id="3.40.50.12370">
    <property type="match status" value="1"/>
</dbReference>
<name>A0A4P2Q056_SORCE</name>
<feature type="transmembrane region" description="Helical" evidence="7">
    <location>
        <begin position="152"/>
        <end position="171"/>
    </location>
</feature>
<dbReference type="CDD" id="cd00293">
    <property type="entry name" value="USP-like"/>
    <property type="match status" value="1"/>
</dbReference>
<gene>
    <name evidence="11" type="ORF">SOCEGT47_029030</name>
</gene>
<dbReference type="PANTHER" id="PTHR32468">
    <property type="entry name" value="CATION/H + ANTIPORTER"/>
    <property type="match status" value="1"/>
</dbReference>
<dbReference type="AlphaFoldDB" id="A0A4P2Q056"/>
<protein>
    <submittedName>
        <fullName evidence="11">Uncharacterized protein</fullName>
    </submittedName>
</protein>
<dbReference type="InterPro" id="IPR004291">
    <property type="entry name" value="Transposase_IS66_central"/>
</dbReference>
<dbReference type="InterPro" id="IPR006016">
    <property type="entry name" value="UspA"/>
</dbReference>
<feature type="domain" description="Cation/H+ exchanger transmembrane" evidence="9">
    <location>
        <begin position="134"/>
        <end position="513"/>
    </location>
</feature>
<feature type="domain" description="Transposase IS66 central" evidence="10">
    <location>
        <begin position="29"/>
        <end position="78"/>
    </location>
</feature>
<keyword evidence="5" id="KW-0406">Ion transport</keyword>
<dbReference type="Pfam" id="PF00999">
    <property type="entry name" value="Na_H_Exchanger"/>
    <property type="match status" value="1"/>
</dbReference>
<dbReference type="GO" id="GO:0015297">
    <property type="term" value="F:antiporter activity"/>
    <property type="evidence" value="ECO:0007669"/>
    <property type="project" value="InterPro"/>
</dbReference>
<evidence type="ECO:0000256" key="2">
    <source>
        <dbReference type="ARBA" id="ARBA00022448"/>
    </source>
</evidence>
<dbReference type="Pfam" id="PF00582">
    <property type="entry name" value="Usp"/>
    <property type="match status" value="1"/>
</dbReference>
<evidence type="ECO:0000256" key="5">
    <source>
        <dbReference type="ARBA" id="ARBA00023065"/>
    </source>
</evidence>
<feature type="transmembrane region" description="Helical" evidence="7">
    <location>
        <begin position="311"/>
        <end position="329"/>
    </location>
</feature>
<evidence type="ECO:0000259" key="9">
    <source>
        <dbReference type="Pfam" id="PF00999"/>
    </source>
</evidence>
<dbReference type="InterPro" id="IPR038770">
    <property type="entry name" value="Na+/solute_symporter_sf"/>
</dbReference>
<evidence type="ECO:0000256" key="3">
    <source>
        <dbReference type="ARBA" id="ARBA00022692"/>
    </source>
</evidence>
<evidence type="ECO:0000256" key="6">
    <source>
        <dbReference type="ARBA" id="ARBA00023136"/>
    </source>
</evidence>
<dbReference type="SUPFAM" id="SSF52402">
    <property type="entry name" value="Adenine nucleotide alpha hydrolases-like"/>
    <property type="match status" value="2"/>
</dbReference>
<sequence length="827" mass="87229">MSACWARITCAPTTRGCACWIRIIQRGVKRGHIWGFVGAELVSFVYAPGWRAKHPAALLQGFTGYLQGDGYAGDGAMLRGDDEGEAISMVQLARAQHAVCQDRPAPRTEEPPTLMHGLTERQILLSLVALALILVTARAFGELARRLRQPEVLGELFGGVVLGPSVVGALAPGFYRALFQDPAVSLVLSGLSWIGALLLLLMAGIEVDVAILRKEARPGALSALGAIAPSLAAGAAFSVLALDQPLPSGLFLGIVLSVTAVSVIAKVLIERESMRRSYAQVTLAAGVVSEVAAWVLVAMTSSSYGASPALAVARSALLAGGFLLFMALVGRRLTHLAMRWVSDATRVSKGQVSLVLVLTFLAAALTQRLGLHPLLGAFALGVLLNSAPRTNRPLLDGVLTLVAGLFAPVFFVLAGMRVDVSQLRTPAAWGMVALLLLVATAAKVVPAAVGARLGGLRSGEAALVAVGLNMKGGTDLIVAIVGVELGLLSSDSYTMYAVVALVTVTLSPALLSWIDGKTPPSPEEARRLESEEAARRAYIPGVERILVPIVARALPGFATNIVESLVAAKRKLGETVDITELAVAQQAPASARAAGEASRGLARLGERARVGIWRQKRELRGSIQAILKAARDHDLVVLGARPPSRALGLSFGRLQDAIVQRAESNVLVVVGAPPAAERAPGRRILVPIIGLEYSLAAADLAAHVALSWDAELVLFSCAQTELGAVLWRDRDPSRAREVARRVVDEAVFRGRRLGVRVVPRVQVGAHPSDEIARELARAPYDLLVLGCYDHGPLGRLYLGSTVESVVVRSRVPVALLVAHGGTQEQVR</sequence>
<feature type="transmembrane region" description="Helical" evidence="7">
    <location>
        <begin position="394"/>
        <end position="416"/>
    </location>
</feature>
<evidence type="ECO:0000259" key="10">
    <source>
        <dbReference type="Pfam" id="PF03050"/>
    </source>
</evidence>
<dbReference type="GO" id="GO:0016020">
    <property type="term" value="C:membrane"/>
    <property type="evidence" value="ECO:0007669"/>
    <property type="project" value="UniProtKB-SubCell"/>
</dbReference>
<evidence type="ECO:0000256" key="1">
    <source>
        <dbReference type="ARBA" id="ARBA00004141"/>
    </source>
</evidence>
<reference evidence="11 12" key="1">
    <citation type="submission" date="2015-09" db="EMBL/GenBank/DDBJ databases">
        <title>Sorangium comparison.</title>
        <authorList>
            <person name="Zaburannyi N."/>
            <person name="Bunk B."/>
            <person name="Overmann J."/>
            <person name="Mueller R."/>
        </authorList>
    </citation>
    <scope>NUCLEOTIDE SEQUENCE [LARGE SCALE GENOMIC DNA]</scope>
    <source>
        <strain evidence="11 12">So ceGT47</strain>
    </source>
</reference>
<keyword evidence="2" id="KW-0813">Transport</keyword>
<dbReference type="GO" id="GO:1902600">
    <property type="term" value="P:proton transmembrane transport"/>
    <property type="evidence" value="ECO:0007669"/>
    <property type="project" value="InterPro"/>
</dbReference>
<dbReference type="EMBL" id="CP012670">
    <property type="protein sequence ID" value="AUX22401.1"/>
    <property type="molecule type" value="Genomic_DNA"/>
</dbReference>
<dbReference type="Proteomes" id="UP000295781">
    <property type="component" value="Chromosome"/>
</dbReference>